<keyword evidence="6 8" id="KW-0998">Cell outer membrane</keyword>
<feature type="transmembrane region" description="Helical" evidence="8">
    <location>
        <begin position="258"/>
        <end position="276"/>
    </location>
</feature>
<evidence type="ECO:0000256" key="6">
    <source>
        <dbReference type="ARBA" id="ARBA00023237"/>
    </source>
</evidence>
<evidence type="ECO:0000256" key="8">
    <source>
        <dbReference type="RuleBase" id="RU364102"/>
    </source>
</evidence>
<keyword evidence="5 8" id="KW-0564">Palmitate</keyword>
<comment type="caution">
    <text evidence="11">The sequence shown here is derived from an EMBL/GenBank/DDBJ whole genome shotgun (WGS) entry which is preliminary data.</text>
</comment>
<sequence>MRGLSRSFIVTLCLFLAACQVELYGNLSQREANEMIAVLARSGIEATREPVSEGIFRVMVAESEMAAAVEALAGAGLPAERFQSLGEIFPGDGLIVSPYEQRIRTMHALNQEIARTISTISGVRNARVHIVLPELDLRGQPMNQPSASILIHHEPGLDTEPLTTRVRMLVTNAVQGMDFRNVAVAFFDASHGLSGAMGTAAASGAPAGDTAPPDARPDTATGAGTPPKPAAASSAQTPSAETGETAPPLPFMTRIAPYIFWAAALAMAAGAGFLAWRQRVATRGAS</sequence>
<dbReference type="EMBL" id="FMBM01000002">
    <property type="protein sequence ID" value="SCC82363.1"/>
    <property type="molecule type" value="Genomic_DNA"/>
</dbReference>
<dbReference type="InterPro" id="IPR003282">
    <property type="entry name" value="T3SS_SctJ"/>
</dbReference>
<dbReference type="EMBL" id="LJSX01000007">
    <property type="protein sequence ID" value="KPQ11456.1"/>
    <property type="molecule type" value="Genomic_DNA"/>
</dbReference>
<reference evidence="11 13" key="1">
    <citation type="submission" date="2015-09" db="EMBL/GenBank/DDBJ databases">
        <title>Identification and resolution of microdiversity through metagenomic sequencing of parallel consortia.</title>
        <authorList>
            <person name="Nelson W.C."/>
            <person name="Romine M.F."/>
            <person name="Lindemann S.R."/>
        </authorList>
    </citation>
    <scope>NUCLEOTIDE SEQUENCE [LARGE SCALE GENOMIC DNA]</scope>
    <source>
        <strain evidence="11">HL-109</strain>
    </source>
</reference>
<protein>
    <recommendedName>
        <fullName evidence="8">Lipoprotein</fullName>
    </recommendedName>
</protein>
<accession>A0A0P8A8J2</accession>
<reference evidence="12 14" key="2">
    <citation type="submission" date="2016-08" db="EMBL/GenBank/DDBJ databases">
        <authorList>
            <person name="Varghese N."/>
            <person name="Submissions Spin"/>
        </authorList>
    </citation>
    <scope>NUCLEOTIDE SEQUENCE [LARGE SCALE GENOMIC DNA]</scope>
    <source>
        <strain evidence="12 14">HL-109</strain>
    </source>
</reference>
<dbReference type="PANTHER" id="PTHR30046">
    <property type="entry name" value="FLAGELLAR M-RING PROTEIN"/>
    <property type="match status" value="1"/>
</dbReference>
<dbReference type="Gene3D" id="3.30.70.1530">
    <property type="entry name" value="Hypothetical protein rpa1041"/>
    <property type="match status" value="1"/>
</dbReference>
<name>A0A0P8A8J2_9HYPH</name>
<evidence type="ECO:0000256" key="9">
    <source>
        <dbReference type="SAM" id="MobiDB-lite"/>
    </source>
</evidence>
<evidence type="ECO:0000256" key="3">
    <source>
        <dbReference type="ARBA" id="ARBA00022729"/>
    </source>
</evidence>
<evidence type="ECO:0000256" key="5">
    <source>
        <dbReference type="ARBA" id="ARBA00023139"/>
    </source>
</evidence>
<dbReference type="PRINTS" id="PR01338">
    <property type="entry name" value="TYPE3OMKPROT"/>
</dbReference>
<proteinExistence type="inferred from homology"/>
<keyword evidence="3 8" id="KW-0732">Signal</keyword>
<comment type="subcellular location">
    <subcellularLocation>
        <location evidence="1">Cell outer membrane</location>
        <topology evidence="1">Lipid-anchor</topology>
    </subcellularLocation>
</comment>
<evidence type="ECO:0000313" key="13">
    <source>
        <dbReference type="Proteomes" id="UP000050497"/>
    </source>
</evidence>
<dbReference type="Proteomes" id="UP000182800">
    <property type="component" value="Unassembled WGS sequence"/>
</dbReference>
<keyword evidence="7 8" id="KW-0449">Lipoprotein</keyword>
<dbReference type="Gene3D" id="3.30.300.30">
    <property type="match status" value="1"/>
</dbReference>
<dbReference type="GO" id="GO:0009306">
    <property type="term" value="P:protein secretion"/>
    <property type="evidence" value="ECO:0007669"/>
    <property type="project" value="InterPro"/>
</dbReference>
<feature type="region of interest" description="Disordered" evidence="9">
    <location>
        <begin position="198"/>
        <end position="248"/>
    </location>
</feature>
<dbReference type="InterPro" id="IPR043427">
    <property type="entry name" value="YscJ/FliF"/>
</dbReference>
<dbReference type="OrthoDB" id="9807026at2"/>
<evidence type="ECO:0000313" key="11">
    <source>
        <dbReference type="EMBL" id="KPQ11456.1"/>
    </source>
</evidence>
<feature type="domain" description="Flagellar M-ring N-terminal" evidence="10">
    <location>
        <begin position="21"/>
        <end position="184"/>
    </location>
</feature>
<dbReference type="GO" id="GO:0009279">
    <property type="term" value="C:cell outer membrane"/>
    <property type="evidence" value="ECO:0007669"/>
    <property type="project" value="UniProtKB-SubCell"/>
</dbReference>
<evidence type="ECO:0000313" key="12">
    <source>
        <dbReference type="EMBL" id="SCC82363.1"/>
    </source>
</evidence>
<evidence type="ECO:0000256" key="2">
    <source>
        <dbReference type="ARBA" id="ARBA00009509"/>
    </source>
</evidence>
<evidence type="ECO:0000313" key="14">
    <source>
        <dbReference type="Proteomes" id="UP000182800"/>
    </source>
</evidence>
<feature type="compositionally biased region" description="Low complexity" evidence="9">
    <location>
        <begin position="198"/>
        <end position="242"/>
    </location>
</feature>
<dbReference type="AlphaFoldDB" id="A0A0P8A8J2"/>
<keyword evidence="8" id="KW-1133">Transmembrane helix</keyword>
<keyword evidence="8" id="KW-0812">Transmembrane</keyword>
<dbReference type="STRING" id="1653334.GA0071312_3354"/>
<dbReference type="PANTHER" id="PTHR30046:SF2">
    <property type="entry name" value="YOP PROTEINS TRANSLOCATION LIPOPROTEIN J"/>
    <property type="match status" value="1"/>
</dbReference>
<evidence type="ECO:0000259" key="10">
    <source>
        <dbReference type="Pfam" id="PF01514"/>
    </source>
</evidence>
<evidence type="ECO:0000256" key="7">
    <source>
        <dbReference type="ARBA" id="ARBA00023288"/>
    </source>
</evidence>
<evidence type="ECO:0000256" key="4">
    <source>
        <dbReference type="ARBA" id="ARBA00023136"/>
    </source>
</evidence>
<dbReference type="Pfam" id="PF01514">
    <property type="entry name" value="YscJ_FliF"/>
    <property type="match status" value="1"/>
</dbReference>
<dbReference type="InterPro" id="IPR006182">
    <property type="entry name" value="FliF_N_dom"/>
</dbReference>
<dbReference type="Proteomes" id="UP000050497">
    <property type="component" value="Unassembled WGS sequence"/>
</dbReference>
<organism evidence="11 13">
    <name type="scientific">Saliniramus fredricksonii</name>
    <dbReference type="NCBI Taxonomy" id="1653334"/>
    <lineage>
        <taxon>Bacteria</taxon>
        <taxon>Pseudomonadati</taxon>
        <taxon>Pseudomonadota</taxon>
        <taxon>Alphaproteobacteria</taxon>
        <taxon>Hyphomicrobiales</taxon>
        <taxon>Salinarimonadaceae</taxon>
        <taxon>Saliniramus</taxon>
    </lineage>
</organism>
<keyword evidence="14" id="KW-1185">Reference proteome</keyword>
<dbReference type="RefSeq" id="WP_074445868.1">
    <property type="nucleotide sequence ID" value="NZ_FMBM01000002.1"/>
</dbReference>
<dbReference type="InterPro" id="IPR045851">
    <property type="entry name" value="AMP-bd_C_sf"/>
</dbReference>
<dbReference type="PROSITE" id="PS51257">
    <property type="entry name" value="PROKAR_LIPOPROTEIN"/>
    <property type="match status" value="1"/>
</dbReference>
<keyword evidence="4 8" id="KW-0472">Membrane</keyword>
<dbReference type="NCBIfam" id="TIGR02544">
    <property type="entry name" value="III_secr_YscJ"/>
    <property type="match status" value="1"/>
</dbReference>
<comment type="similarity">
    <text evidence="2 8">Belongs to the YscJ lipoprotein family.</text>
</comment>
<evidence type="ECO:0000256" key="1">
    <source>
        <dbReference type="ARBA" id="ARBA00004459"/>
    </source>
</evidence>
<gene>
    <name evidence="11" type="primary">yscJ</name>
    <name evidence="12" type="ORF">GA0071312_3354</name>
    <name evidence="11" type="ORF">HLUCCO17_06005</name>
</gene>